<keyword evidence="4 9" id="KW-0769">Symport</keyword>
<feature type="transmembrane region" description="Helical" evidence="10">
    <location>
        <begin position="414"/>
        <end position="435"/>
    </location>
</feature>
<reference evidence="11" key="1">
    <citation type="submission" date="2023-06" db="EMBL/GenBank/DDBJ databases">
        <title>Genomic analysis of the entomopathogenic nematode Steinernema hermaphroditum.</title>
        <authorList>
            <person name="Schwarz E.M."/>
            <person name="Heppert J.K."/>
            <person name="Baniya A."/>
            <person name="Schwartz H.T."/>
            <person name="Tan C.-H."/>
            <person name="Antoshechkin I."/>
            <person name="Sternberg P.W."/>
            <person name="Goodrich-Blair H."/>
            <person name="Dillman A.R."/>
        </authorList>
    </citation>
    <scope>NUCLEOTIDE SEQUENCE</scope>
    <source>
        <strain evidence="11">PS9179</strain>
        <tissue evidence="11">Whole animal</tissue>
    </source>
</reference>
<feature type="disulfide bond" evidence="8">
    <location>
        <begin position="194"/>
        <end position="203"/>
    </location>
</feature>
<feature type="transmembrane region" description="Helical" evidence="10">
    <location>
        <begin position="243"/>
        <end position="263"/>
    </location>
</feature>
<accession>A0AA39HSW8</accession>
<feature type="transmembrane region" description="Helical" evidence="10">
    <location>
        <begin position="111"/>
        <end position="129"/>
    </location>
</feature>
<dbReference type="InterPro" id="IPR037272">
    <property type="entry name" value="SNS_sf"/>
</dbReference>
<feature type="transmembrane region" description="Helical" evidence="10">
    <location>
        <begin position="456"/>
        <end position="474"/>
    </location>
</feature>
<dbReference type="PROSITE" id="PS50267">
    <property type="entry name" value="NA_NEUROTRAN_SYMP_3"/>
    <property type="match status" value="1"/>
</dbReference>
<dbReference type="PANTHER" id="PTHR11616">
    <property type="entry name" value="SODIUM/CHLORIDE DEPENDENT TRANSPORTER"/>
    <property type="match status" value="1"/>
</dbReference>
<dbReference type="Pfam" id="PF00209">
    <property type="entry name" value="SNF"/>
    <property type="match status" value="1"/>
</dbReference>
<name>A0AA39HSW8_9BILA</name>
<evidence type="ECO:0000256" key="1">
    <source>
        <dbReference type="ARBA" id="ARBA00004141"/>
    </source>
</evidence>
<feature type="binding site" evidence="7">
    <location>
        <position position="361"/>
    </location>
    <ligand>
        <name>Na(+)</name>
        <dbReference type="ChEBI" id="CHEBI:29101"/>
        <label>1</label>
    </ligand>
</feature>
<feature type="binding site" evidence="7">
    <location>
        <position position="426"/>
    </location>
    <ligand>
        <name>Na(+)</name>
        <dbReference type="ChEBI" id="CHEBI:29101"/>
        <label>1</label>
    </ligand>
</feature>
<feature type="binding site" evidence="7">
    <location>
        <position position="90"/>
    </location>
    <ligand>
        <name>Na(+)</name>
        <dbReference type="ChEBI" id="CHEBI:29101"/>
        <label>1</label>
    </ligand>
</feature>
<feature type="binding site" evidence="7">
    <location>
        <position position="429"/>
    </location>
    <ligand>
        <name>Na(+)</name>
        <dbReference type="ChEBI" id="CHEBI:29101"/>
        <label>1</label>
    </ligand>
</feature>
<comment type="caution">
    <text evidence="11">The sequence shown here is derived from an EMBL/GenBank/DDBJ whole genome shotgun (WGS) entry which is preliminary data.</text>
</comment>
<keyword evidence="12" id="KW-1185">Reference proteome</keyword>
<evidence type="ECO:0000256" key="7">
    <source>
        <dbReference type="PIRSR" id="PIRSR600175-1"/>
    </source>
</evidence>
<evidence type="ECO:0000256" key="6">
    <source>
        <dbReference type="ARBA" id="ARBA00023136"/>
    </source>
</evidence>
<keyword evidence="6 10" id="KW-0472">Membrane</keyword>
<keyword evidence="7" id="KW-0915">Sodium</keyword>
<dbReference type="PRINTS" id="PR00176">
    <property type="entry name" value="NANEUSMPORT"/>
</dbReference>
<evidence type="ECO:0000256" key="3">
    <source>
        <dbReference type="ARBA" id="ARBA00022692"/>
    </source>
</evidence>
<dbReference type="GO" id="GO:0005886">
    <property type="term" value="C:plasma membrane"/>
    <property type="evidence" value="ECO:0007669"/>
    <property type="project" value="TreeGrafter"/>
</dbReference>
<feature type="transmembrane region" description="Helical" evidence="10">
    <location>
        <begin position="326"/>
        <end position="342"/>
    </location>
</feature>
<dbReference type="GO" id="GO:0043005">
    <property type="term" value="C:neuron projection"/>
    <property type="evidence" value="ECO:0007669"/>
    <property type="project" value="TreeGrafter"/>
</dbReference>
<sequence>MSSKKNASTVAGGGREIQKVANELADKMNSFVVALGGADENGTAEEVSNEEETQNFASDSTLCEEKPKKAVHRQQWGSQMDFLMSLIAYAVGLGNVWRFPYLCFKNGGGSFLFAYFIFWVFGSVPIFLMEVSTGQFLRRGGIEVWRKACPLFKGVGYGNVVLALMCCSYYCVIITWALYYLIVSFSWEFPWETCGNWWNNEYCISGREHHVAANLTRGAETSVEQFWEKRVLMQSDSIGDFGGIQWELLGLMVVAWLIVYFALWKGITEAEKFMYFCALCPYVILFVLLVRGLTLPGASLGISYFLTPNVTKLYDSALWKDAGTQVFYSYGVGFGTLMALGSHNKYQHNAHRDVIAVSAVNTGTSCLAGFVVFSILGHMAATAEKGVDEIVKPGVGLAFLAYPEVATILPFKQFWAVLFFLMLVILGIDTQVCLLEGAVVSLEDVFPQRLRKYRKVTLAVFCLVLFTVGIPMLTRGGSHWLTLVDAYGASGFALLFVVFFEVVGLAWGFGADRIKAAIVDMMDFRPCFFWTFAWKFSAPILTFVRWPLSPPTQFSLKVLFMVCAFKYSPLKYPSGEEFPLWAQVFGFVLSGSSMITIPIYFVYYLCTAKGDTLYEKILDGFSPHNDIQEGLPTSKDLAEMKLSNIGIYEECQNLQEKLNLQGAMSRLALYVVVVSLIALFVILGTIVNDDKDDVAVTFRNLGLWNHTEEVSVDSEAQDERICVLPFRDPWTPAIVNKLKMDRTRKICPRRPTTTVLRPGGFLVTLTESASCHYRLVHPLANRRIEAEEWVPLHQSAEIKNDFVETKCSDPSGKVVYRNLHYQVVKEKGFVKEANNTFSIFLLVLDSISSHAGARALLETQQVFRYNYEAVTFRFHNKVGLNSRPNAHAMFAGRNETIHFDAIDANYALLMAEDWVYAFDYPDCNPFEKVPTKHYSEPIFYRPNSTKYSKRDQELLKTALFNGGCERAYHKLLEYTTQFLDTYNGTAKFAYMWHTMLAHDNPNPIFKADADIADFLRANQGNLENSFVFVMGDHGNRFGSIRQTEDGEYEDNNPMLMVALPRSLRGHEQLVANLNANARKHTSQFDMYATLFDIMHVAKKNSFTTFDYLDFRKVIGDRRGRRAASLLRPIGRDRNCIEMEIPDEFCLCHTAWTRLAADDRLAHEAGVGLVAHINAFLDNFPESAGKCQKLKLSKVSRAQKKVTKAGATVLRLTVKALPSEGVYEALLRLHSNSSLEVTSRVKRVNAYDNQGNCAMHELSRPLCFCKVQEGGKSPVGKR</sequence>
<dbReference type="SUPFAM" id="SSF53649">
    <property type="entry name" value="Alkaline phosphatase-like"/>
    <property type="match status" value="1"/>
</dbReference>
<feature type="transmembrane region" description="Helical" evidence="10">
    <location>
        <begin position="527"/>
        <end position="548"/>
    </location>
</feature>
<dbReference type="InterPro" id="IPR017850">
    <property type="entry name" value="Alkaline_phosphatase_core_sf"/>
</dbReference>
<feature type="binding site" evidence="7">
    <location>
        <position position="95"/>
    </location>
    <ligand>
        <name>Na(+)</name>
        <dbReference type="ChEBI" id="CHEBI:29101"/>
        <label>1</label>
    </ligand>
</feature>
<dbReference type="InterPro" id="IPR004245">
    <property type="entry name" value="DUF229"/>
</dbReference>
<keyword evidence="5 10" id="KW-1133">Transmembrane helix</keyword>
<evidence type="ECO:0000256" key="4">
    <source>
        <dbReference type="ARBA" id="ARBA00022847"/>
    </source>
</evidence>
<dbReference type="SUPFAM" id="SSF161070">
    <property type="entry name" value="SNF-like"/>
    <property type="match status" value="1"/>
</dbReference>
<dbReference type="InterPro" id="IPR000175">
    <property type="entry name" value="Na/ntran_symport"/>
</dbReference>
<evidence type="ECO:0000256" key="2">
    <source>
        <dbReference type="ARBA" id="ARBA00022448"/>
    </source>
</evidence>
<evidence type="ECO:0000313" key="11">
    <source>
        <dbReference type="EMBL" id="KAK0410834.1"/>
    </source>
</evidence>
<keyword evidence="3 9" id="KW-0812">Transmembrane</keyword>
<protein>
    <recommendedName>
        <fullName evidence="9">Transporter</fullName>
    </recommendedName>
</protein>
<keyword evidence="2 9" id="KW-0813">Transport</keyword>
<comment type="similarity">
    <text evidence="9">Belongs to the sodium:neurotransmitter symporter (SNF) (TC 2.A.22) family.</text>
</comment>
<dbReference type="Gene3D" id="3.40.720.10">
    <property type="entry name" value="Alkaline Phosphatase, subunit A"/>
    <property type="match status" value="1"/>
</dbReference>
<dbReference type="PANTHER" id="PTHR11616:SF20">
    <property type="entry name" value="SODIUM- AND CHLORIDE-DEPENDENT BETAINE TRANSPORTER"/>
    <property type="match status" value="1"/>
</dbReference>
<feature type="transmembrane region" description="Helical" evidence="10">
    <location>
        <begin position="667"/>
        <end position="687"/>
    </location>
</feature>
<feature type="transmembrane region" description="Helical" evidence="10">
    <location>
        <begin position="160"/>
        <end position="182"/>
    </location>
</feature>
<feature type="transmembrane region" description="Helical" evidence="10">
    <location>
        <begin position="486"/>
        <end position="507"/>
    </location>
</feature>
<evidence type="ECO:0000256" key="8">
    <source>
        <dbReference type="PIRSR" id="PIRSR600175-2"/>
    </source>
</evidence>
<proteinExistence type="inferred from homology"/>
<dbReference type="GO" id="GO:0046872">
    <property type="term" value="F:metal ion binding"/>
    <property type="evidence" value="ECO:0007669"/>
    <property type="project" value="UniProtKB-KW"/>
</dbReference>
<feature type="transmembrane region" description="Helical" evidence="10">
    <location>
        <begin position="354"/>
        <end position="376"/>
    </location>
</feature>
<comment type="subcellular location">
    <subcellularLocation>
        <location evidence="1">Membrane</location>
        <topology evidence="1">Multi-pass membrane protein</topology>
    </subcellularLocation>
</comment>
<dbReference type="Pfam" id="PF02995">
    <property type="entry name" value="DUF229"/>
    <property type="match status" value="1"/>
</dbReference>
<evidence type="ECO:0000256" key="9">
    <source>
        <dbReference type="RuleBase" id="RU003732"/>
    </source>
</evidence>
<feature type="transmembrane region" description="Helical" evidence="10">
    <location>
        <begin position="82"/>
        <end position="99"/>
    </location>
</feature>
<feature type="transmembrane region" description="Helical" evidence="10">
    <location>
        <begin position="275"/>
        <end position="306"/>
    </location>
</feature>
<dbReference type="CDD" id="cd16021">
    <property type="entry name" value="ALP_like"/>
    <property type="match status" value="1"/>
</dbReference>
<evidence type="ECO:0000256" key="10">
    <source>
        <dbReference type="SAM" id="Phobius"/>
    </source>
</evidence>
<dbReference type="AlphaFoldDB" id="A0AA39HSW8"/>
<feature type="transmembrane region" description="Helical" evidence="10">
    <location>
        <begin position="580"/>
        <end position="606"/>
    </location>
</feature>
<keyword evidence="8" id="KW-1015">Disulfide bond</keyword>
<evidence type="ECO:0000313" key="12">
    <source>
        <dbReference type="Proteomes" id="UP001175271"/>
    </source>
</evidence>
<evidence type="ECO:0000256" key="5">
    <source>
        <dbReference type="ARBA" id="ARBA00022989"/>
    </source>
</evidence>
<dbReference type="GO" id="GO:0005332">
    <property type="term" value="F:gamma-aminobutyric acid:sodium:chloride symporter activity"/>
    <property type="evidence" value="ECO:0007669"/>
    <property type="project" value="TreeGrafter"/>
</dbReference>
<gene>
    <name evidence="11" type="ORF">QR680_005350</name>
</gene>
<keyword evidence="7" id="KW-0479">Metal-binding</keyword>
<feature type="binding site" evidence="7">
    <location>
        <position position="329"/>
    </location>
    <ligand>
        <name>Na(+)</name>
        <dbReference type="ChEBI" id="CHEBI:29101"/>
        <label>1</label>
    </ligand>
</feature>
<dbReference type="Proteomes" id="UP001175271">
    <property type="component" value="Unassembled WGS sequence"/>
</dbReference>
<feature type="binding site" evidence="7">
    <location>
        <position position="91"/>
    </location>
    <ligand>
        <name>Na(+)</name>
        <dbReference type="ChEBI" id="CHEBI:29101"/>
        <label>1</label>
    </ligand>
</feature>
<dbReference type="PROSITE" id="PS00610">
    <property type="entry name" value="NA_NEUROTRAN_SYMP_1"/>
    <property type="match status" value="1"/>
</dbReference>
<dbReference type="NCBIfam" id="NF037979">
    <property type="entry name" value="Na_transp"/>
    <property type="match status" value="1"/>
</dbReference>
<organism evidence="11 12">
    <name type="scientific">Steinernema hermaphroditum</name>
    <dbReference type="NCBI Taxonomy" id="289476"/>
    <lineage>
        <taxon>Eukaryota</taxon>
        <taxon>Metazoa</taxon>
        <taxon>Ecdysozoa</taxon>
        <taxon>Nematoda</taxon>
        <taxon>Chromadorea</taxon>
        <taxon>Rhabditida</taxon>
        <taxon>Tylenchina</taxon>
        <taxon>Panagrolaimomorpha</taxon>
        <taxon>Strongyloidoidea</taxon>
        <taxon>Steinernematidae</taxon>
        <taxon>Steinernema</taxon>
    </lineage>
</organism>
<dbReference type="EMBL" id="JAUCMV010000003">
    <property type="protein sequence ID" value="KAK0410834.1"/>
    <property type="molecule type" value="Genomic_DNA"/>
</dbReference>